<sequence>MRGCRKMIQINLSEEQAKSLLRGLGWRMGSGSEAVVNIKEEVAKELFAQLEHKLMPTSTSAAELAVWRHENGLNEMDVEKWKRKNCKEVVSVPMDVVRKNQLPYYPAFEVIMNIGG</sequence>
<keyword evidence="2" id="KW-1185">Reference proteome</keyword>
<organism evidence="1 2">
    <name type="scientific">Escherichia phage PaulSarasin</name>
    <dbReference type="NCBI Taxonomy" id="2851973"/>
    <lineage>
        <taxon>Viruses</taxon>
        <taxon>Duplodnaviria</taxon>
        <taxon>Heunggongvirae</taxon>
        <taxon>Uroviricota</taxon>
        <taxon>Caudoviricetes</taxon>
        <taxon>Drexlerviridae</taxon>
        <taxon>Tempevirinae</taxon>
        <taxon>Changchunvirus</taxon>
    </lineage>
</organism>
<protein>
    <submittedName>
        <fullName evidence="1">Uncharacterized protein</fullName>
    </submittedName>
</protein>
<evidence type="ECO:0000313" key="2">
    <source>
        <dbReference type="Proteomes" id="UP000828884"/>
    </source>
</evidence>
<accession>A0AAE8B7P9</accession>
<proteinExistence type="predicted"/>
<dbReference type="Proteomes" id="UP000828884">
    <property type="component" value="Segment"/>
</dbReference>
<gene>
    <name evidence="1" type="ORF">bas09_0085</name>
</gene>
<name>A0AAE8B7P9_9CAUD</name>
<dbReference type="InterPro" id="IPR055604">
    <property type="entry name" value="DUF7180"/>
</dbReference>
<reference evidence="2" key="1">
    <citation type="journal article" date="2021" name="PLoS Biol.">
        <title>Systematic exploration of Escherichia coli phage-host interactions with the BASEL phage collection.</title>
        <authorList>
            <person name="Maffei E."/>
            <person name="Shaidullina A."/>
            <person name="Burkolter M."/>
            <person name="Heyer Y."/>
            <person name="Estermann F."/>
            <person name="Druelle V."/>
            <person name="Sauer P."/>
            <person name="Willi L."/>
            <person name="Michaelis S."/>
            <person name="Hilbi H."/>
            <person name="Thaler D.S."/>
            <person name="Harms A."/>
        </authorList>
    </citation>
    <scope>NUCLEOTIDE SEQUENCE [LARGE SCALE GENOMIC DNA]</scope>
    <source>
        <strain evidence="2">Bas09</strain>
    </source>
</reference>
<dbReference type="EMBL" id="MZ501099">
    <property type="protein sequence ID" value="QXV83730.1"/>
    <property type="molecule type" value="Genomic_DNA"/>
</dbReference>
<dbReference type="Pfam" id="PF23805">
    <property type="entry name" value="DUF7180"/>
    <property type="match status" value="1"/>
</dbReference>
<evidence type="ECO:0000313" key="1">
    <source>
        <dbReference type="EMBL" id="QXV83730.1"/>
    </source>
</evidence>